<dbReference type="Gene3D" id="3.40.1260.10">
    <property type="entry name" value="DsrEFH-like"/>
    <property type="match status" value="1"/>
</dbReference>
<reference evidence="1 2" key="1">
    <citation type="submission" date="2020-08" db="EMBL/GenBank/DDBJ databases">
        <title>Bridging the membrane lipid divide: bacteria of the FCB group superphylum have the potential to synthesize archaeal ether lipids.</title>
        <authorList>
            <person name="Villanueva L."/>
            <person name="Von Meijenfeldt F.A.B."/>
            <person name="Westbye A.B."/>
            <person name="Yadav S."/>
            <person name="Hopmans E.C."/>
            <person name="Dutilh B.E."/>
            <person name="Sinninghe Damste J.S."/>
        </authorList>
    </citation>
    <scope>NUCLEOTIDE SEQUENCE [LARGE SCALE GENOMIC DNA]</scope>
    <source>
        <strain evidence="1">NIOZ-UU100</strain>
    </source>
</reference>
<dbReference type="PANTHER" id="PTHR37526">
    <property type="entry name" value="PROTEIN TUSB"/>
    <property type="match status" value="1"/>
</dbReference>
<dbReference type="AlphaFoldDB" id="A0A8J6TQQ5"/>
<dbReference type="PANTHER" id="PTHR37526:SF1">
    <property type="entry name" value="PROTEIN TUSB"/>
    <property type="match status" value="1"/>
</dbReference>
<evidence type="ECO:0000313" key="1">
    <source>
        <dbReference type="EMBL" id="MBC8520336.1"/>
    </source>
</evidence>
<gene>
    <name evidence="1" type="primary">dsrH</name>
    <name evidence="1" type="ORF">H8D24_08050</name>
</gene>
<dbReference type="SUPFAM" id="SSF75169">
    <property type="entry name" value="DsrEFH-like"/>
    <property type="match status" value="1"/>
</dbReference>
<dbReference type="GO" id="GO:0002143">
    <property type="term" value="P:tRNA wobble position uridine thiolation"/>
    <property type="evidence" value="ECO:0007669"/>
    <property type="project" value="InterPro"/>
</dbReference>
<dbReference type="NCBIfam" id="TIGR03011">
    <property type="entry name" value="sulf_tusB_dsrH"/>
    <property type="match status" value="1"/>
</dbReference>
<dbReference type="InterPro" id="IPR007215">
    <property type="entry name" value="Sulphur_relay_TusB/DsrH"/>
</dbReference>
<name>A0A8J6TQQ5_9GAMM</name>
<sequence length="95" mass="9988">MLHIVNKSPFEKDSFTSCMAHATDSSTVLLIEDGVYAALKGSSVEGDLSKAKVVALQSDVAARGIEGNLVEGVDLVDYADFVDLVANGDGVQSWV</sequence>
<dbReference type="Proteomes" id="UP000654401">
    <property type="component" value="Unassembled WGS sequence"/>
</dbReference>
<organism evidence="1 2">
    <name type="scientific">Candidatus Thiopontia autotrophica</name>
    <dbReference type="NCBI Taxonomy" id="2841688"/>
    <lineage>
        <taxon>Bacteria</taxon>
        <taxon>Pseudomonadati</taxon>
        <taxon>Pseudomonadota</taxon>
        <taxon>Gammaproteobacteria</taxon>
        <taxon>Candidatus Thiopontia</taxon>
    </lineage>
</organism>
<proteinExistence type="predicted"/>
<comment type="caution">
    <text evidence="1">The sequence shown here is derived from an EMBL/GenBank/DDBJ whole genome shotgun (WGS) entry which is preliminary data.</text>
</comment>
<protein>
    <submittedName>
        <fullName evidence="1">Sulfurtransferase complex subunit TusB</fullName>
    </submittedName>
</protein>
<dbReference type="Pfam" id="PF04077">
    <property type="entry name" value="DsrH"/>
    <property type="match status" value="1"/>
</dbReference>
<dbReference type="InterPro" id="IPR027396">
    <property type="entry name" value="DsrEFH-like"/>
</dbReference>
<accession>A0A8J6TQQ5</accession>
<evidence type="ECO:0000313" key="2">
    <source>
        <dbReference type="Proteomes" id="UP000654401"/>
    </source>
</evidence>
<dbReference type="GO" id="GO:1990228">
    <property type="term" value="C:sulfurtransferase complex"/>
    <property type="evidence" value="ECO:0007669"/>
    <property type="project" value="TreeGrafter"/>
</dbReference>
<dbReference type="EMBL" id="JACNFK010000038">
    <property type="protein sequence ID" value="MBC8520336.1"/>
    <property type="molecule type" value="Genomic_DNA"/>
</dbReference>